<feature type="signal peptide" evidence="5">
    <location>
        <begin position="1"/>
        <end position="20"/>
    </location>
</feature>
<dbReference type="InterPro" id="IPR000866">
    <property type="entry name" value="AhpC/TSA"/>
</dbReference>
<dbReference type="PANTHER" id="PTHR42852:SF6">
    <property type="entry name" value="THIOL:DISULFIDE INTERCHANGE PROTEIN DSBE"/>
    <property type="match status" value="1"/>
</dbReference>
<keyword evidence="5" id="KW-0732">Signal</keyword>
<evidence type="ECO:0000256" key="3">
    <source>
        <dbReference type="ARBA" id="ARBA00023157"/>
    </source>
</evidence>
<dbReference type="AlphaFoldDB" id="A0A4U1CP44"/>
<dbReference type="InterPro" id="IPR013766">
    <property type="entry name" value="Thioredoxin_domain"/>
</dbReference>
<dbReference type="Pfam" id="PF00578">
    <property type="entry name" value="AhpC-TSA"/>
    <property type="match status" value="1"/>
</dbReference>
<reference evidence="7 8" key="1">
    <citation type="submission" date="2019-04" db="EMBL/GenBank/DDBJ databases">
        <title>Pedobacter sp. RP-3-15 sp. nov., isolated from Arctic soil.</title>
        <authorList>
            <person name="Dahal R.H."/>
            <person name="Kim D.-U."/>
        </authorList>
    </citation>
    <scope>NUCLEOTIDE SEQUENCE [LARGE SCALE GENOMIC DNA]</scope>
    <source>
        <strain evidence="7 8">RP-3-15</strain>
    </source>
</reference>
<proteinExistence type="predicted"/>
<dbReference type="PANTHER" id="PTHR42852">
    <property type="entry name" value="THIOL:DISULFIDE INTERCHANGE PROTEIN DSBE"/>
    <property type="match status" value="1"/>
</dbReference>
<dbReference type="GO" id="GO:0017004">
    <property type="term" value="P:cytochrome complex assembly"/>
    <property type="evidence" value="ECO:0007669"/>
    <property type="project" value="UniProtKB-KW"/>
</dbReference>
<evidence type="ECO:0000256" key="5">
    <source>
        <dbReference type="SAM" id="SignalP"/>
    </source>
</evidence>
<organism evidence="7 8">
    <name type="scientific">Pedobacter frigoris</name>
    <dbReference type="NCBI Taxonomy" id="2571272"/>
    <lineage>
        <taxon>Bacteria</taxon>
        <taxon>Pseudomonadati</taxon>
        <taxon>Bacteroidota</taxon>
        <taxon>Sphingobacteriia</taxon>
        <taxon>Sphingobacteriales</taxon>
        <taxon>Sphingobacteriaceae</taxon>
        <taxon>Pedobacter</taxon>
    </lineage>
</organism>
<keyword evidence="8" id="KW-1185">Reference proteome</keyword>
<feature type="chain" id="PRO_5020950739" evidence="5">
    <location>
        <begin position="21"/>
        <end position="384"/>
    </location>
</feature>
<keyword evidence="3" id="KW-1015">Disulfide bond</keyword>
<dbReference type="GO" id="GO:0016491">
    <property type="term" value="F:oxidoreductase activity"/>
    <property type="evidence" value="ECO:0007669"/>
    <property type="project" value="InterPro"/>
</dbReference>
<dbReference type="Proteomes" id="UP000307244">
    <property type="component" value="Unassembled WGS sequence"/>
</dbReference>
<dbReference type="OrthoDB" id="750178at2"/>
<dbReference type="GO" id="GO:0016209">
    <property type="term" value="F:antioxidant activity"/>
    <property type="evidence" value="ECO:0007669"/>
    <property type="project" value="InterPro"/>
</dbReference>
<dbReference type="InterPro" id="IPR050553">
    <property type="entry name" value="Thioredoxin_ResA/DsbE_sf"/>
</dbReference>
<accession>A0A4U1CP44</accession>
<evidence type="ECO:0000313" key="7">
    <source>
        <dbReference type="EMBL" id="TKC08600.1"/>
    </source>
</evidence>
<comment type="caution">
    <text evidence="7">The sequence shown here is derived from an EMBL/GenBank/DDBJ whole genome shotgun (WGS) entry which is preliminary data.</text>
</comment>
<dbReference type="EMBL" id="SWBQ01000001">
    <property type="protein sequence ID" value="TKC08600.1"/>
    <property type="molecule type" value="Genomic_DNA"/>
</dbReference>
<name>A0A4U1CP44_9SPHI</name>
<evidence type="ECO:0000256" key="4">
    <source>
        <dbReference type="ARBA" id="ARBA00023284"/>
    </source>
</evidence>
<protein>
    <submittedName>
        <fullName evidence="7">AhpC/TSA family protein</fullName>
    </submittedName>
</protein>
<dbReference type="GO" id="GO:0030313">
    <property type="term" value="C:cell envelope"/>
    <property type="evidence" value="ECO:0007669"/>
    <property type="project" value="UniProtKB-SubCell"/>
</dbReference>
<dbReference type="CDD" id="cd02966">
    <property type="entry name" value="TlpA_like_family"/>
    <property type="match status" value="1"/>
</dbReference>
<evidence type="ECO:0000256" key="1">
    <source>
        <dbReference type="ARBA" id="ARBA00004196"/>
    </source>
</evidence>
<comment type="subcellular location">
    <subcellularLocation>
        <location evidence="1">Cell envelope</location>
    </subcellularLocation>
</comment>
<sequence length="384" mass="42285">MKQKITFTMLLLGAVLSVQAQNYTIKGKLAGQGNLKISVKGIDGEVATEAQNDAFELNGKAGKEPFVTSMSTGVDRNIYLGAGKTGMYTPPMPLEIVLTEGANITISGSAQDLNLASVTGDPYNDSFTKYRNAIGKDLKEMRELQKLMAEMRTMGVKEELEGVAKKMMANRTALAAARRQFIKENPNEFASLYFLFTASREYKTDELETSFNALGDTYKSTRYGKNLAEKIAAGKIQQAGGPAPDFTKPDVNGKPVSLSQFRGKYVLLDFWGSWCGPCRAANPHLKELYATYKAKGFEILGVSSEKVSGQAQAEKMWKEAIEKDGLTWTNVLNNETNMKQDVVALYNIEGYPTQILLDKEGKVIAKWLGASKELDAKLKEIFKN</sequence>
<dbReference type="PROSITE" id="PS51352">
    <property type="entry name" value="THIOREDOXIN_2"/>
    <property type="match status" value="1"/>
</dbReference>
<dbReference type="RefSeq" id="WP_136834021.1">
    <property type="nucleotide sequence ID" value="NZ_SWBQ01000001.1"/>
</dbReference>
<dbReference type="SUPFAM" id="SSF52833">
    <property type="entry name" value="Thioredoxin-like"/>
    <property type="match status" value="1"/>
</dbReference>
<keyword evidence="4" id="KW-0676">Redox-active center</keyword>
<evidence type="ECO:0000259" key="6">
    <source>
        <dbReference type="PROSITE" id="PS51352"/>
    </source>
</evidence>
<dbReference type="Gene3D" id="3.40.30.10">
    <property type="entry name" value="Glutaredoxin"/>
    <property type="match status" value="1"/>
</dbReference>
<evidence type="ECO:0000313" key="8">
    <source>
        <dbReference type="Proteomes" id="UP000307244"/>
    </source>
</evidence>
<feature type="domain" description="Thioredoxin" evidence="6">
    <location>
        <begin position="237"/>
        <end position="384"/>
    </location>
</feature>
<dbReference type="InterPro" id="IPR036249">
    <property type="entry name" value="Thioredoxin-like_sf"/>
</dbReference>
<keyword evidence="2" id="KW-0201">Cytochrome c-type biogenesis</keyword>
<evidence type="ECO:0000256" key="2">
    <source>
        <dbReference type="ARBA" id="ARBA00022748"/>
    </source>
</evidence>
<gene>
    <name evidence="7" type="ORF">FA047_00420</name>
</gene>